<dbReference type="EMBL" id="JABWDY010017218">
    <property type="protein sequence ID" value="KAF5195525.1"/>
    <property type="molecule type" value="Genomic_DNA"/>
</dbReference>
<evidence type="ECO:0000313" key="2">
    <source>
        <dbReference type="EMBL" id="KAF5195525.1"/>
    </source>
</evidence>
<name>A0A7J6WGI9_THATH</name>
<dbReference type="InterPro" id="IPR036047">
    <property type="entry name" value="F-box-like_dom_sf"/>
</dbReference>
<evidence type="ECO:0000313" key="3">
    <source>
        <dbReference type="Proteomes" id="UP000554482"/>
    </source>
</evidence>
<feature type="domain" description="F-box" evidence="1">
    <location>
        <begin position="16"/>
        <end position="61"/>
    </location>
</feature>
<dbReference type="AlphaFoldDB" id="A0A7J6WGI9"/>
<dbReference type="SMART" id="SM00256">
    <property type="entry name" value="FBOX"/>
    <property type="match status" value="1"/>
</dbReference>
<dbReference type="OrthoDB" id="5319261at2759"/>
<dbReference type="Gene3D" id="1.20.1280.50">
    <property type="match status" value="1"/>
</dbReference>
<dbReference type="Pfam" id="PF08268">
    <property type="entry name" value="FBA_3"/>
    <property type="match status" value="1"/>
</dbReference>
<dbReference type="Pfam" id="PF00646">
    <property type="entry name" value="F-box"/>
    <property type="match status" value="1"/>
</dbReference>
<dbReference type="InterPro" id="IPR013187">
    <property type="entry name" value="F-box-assoc_dom_typ3"/>
</dbReference>
<comment type="caution">
    <text evidence="2">The sequence shown here is derived from an EMBL/GenBank/DDBJ whole genome shotgun (WGS) entry which is preliminary data.</text>
</comment>
<gene>
    <name evidence="2" type="ORF">FRX31_014892</name>
</gene>
<dbReference type="PANTHER" id="PTHR31672:SF13">
    <property type="entry name" value="F-BOX PROTEIN CPR30-LIKE"/>
    <property type="match status" value="1"/>
</dbReference>
<dbReference type="NCBIfam" id="TIGR01640">
    <property type="entry name" value="F_box_assoc_1"/>
    <property type="match status" value="1"/>
</dbReference>
<dbReference type="CDD" id="cd22157">
    <property type="entry name" value="F-box_AtFBW1-like"/>
    <property type="match status" value="1"/>
</dbReference>
<evidence type="ECO:0000259" key="1">
    <source>
        <dbReference type="PROSITE" id="PS50181"/>
    </source>
</evidence>
<dbReference type="InterPro" id="IPR001810">
    <property type="entry name" value="F-box_dom"/>
</dbReference>
<sequence>MKKRITTSIYNGETVSTRVNYLPWETIFEILLRLPVESLIQCKLVCKNWYAIIKDPQFIDLHLTKSTCRHYILFELNEYTKHTPSIYSLVQEEDNKLRAITIIDNNLFAVGLTHNFSGSFFVSGSCNGLLCISPDGEFLDPIFICNLFTQECVKLPVTTEPLTVIHPYVQKEIVLSKTDPPVDVVGQLIGFGYDPLTKRYKLVRVFQICPYEEDIDPYGEIMTMGDSAWRTLKFPHPILMSTQSETLFFEGSFYWFINHLDGRPRLHDILAFDIGDEKFSTLKFPPYMEIDMESSYPILMNHKAEMGSDDDVIAELQKSPEPNPNLVDHIPEITVQNNPPLIREYPPFREIRLVLPPHCHNDLDIPPQLLHVENYSVPNGYFELIDRSELSHFPWYVNQDVPPIPDSIFPYHPIFLQEKIFTKADKDRLSLDFSTIRVAIPRFFTPTETEIIYQARSGANGLQINFWVITPNNEVSVGNARLRFNSQNTCVMTKDWFHSRENDTKAYLDGLLPKTAVGLVMGKLCLKSKKKDSMGKIE</sequence>
<organism evidence="2 3">
    <name type="scientific">Thalictrum thalictroides</name>
    <name type="common">Rue-anemone</name>
    <name type="synonym">Anemone thalictroides</name>
    <dbReference type="NCBI Taxonomy" id="46969"/>
    <lineage>
        <taxon>Eukaryota</taxon>
        <taxon>Viridiplantae</taxon>
        <taxon>Streptophyta</taxon>
        <taxon>Embryophyta</taxon>
        <taxon>Tracheophyta</taxon>
        <taxon>Spermatophyta</taxon>
        <taxon>Magnoliopsida</taxon>
        <taxon>Ranunculales</taxon>
        <taxon>Ranunculaceae</taxon>
        <taxon>Thalictroideae</taxon>
        <taxon>Thalictrum</taxon>
    </lineage>
</organism>
<proteinExistence type="predicted"/>
<dbReference type="InterPro" id="IPR017451">
    <property type="entry name" value="F-box-assoc_interact_dom"/>
</dbReference>
<dbReference type="PROSITE" id="PS50181">
    <property type="entry name" value="FBOX"/>
    <property type="match status" value="1"/>
</dbReference>
<dbReference type="Proteomes" id="UP000554482">
    <property type="component" value="Unassembled WGS sequence"/>
</dbReference>
<keyword evidence="3" id="KW-1185">Reference proteome</keyword>
<dbReference type="SUPFAM" id="SSF81383">
    <property type="entry name" value="F-box domain"/>
    <property type="match status" value="1"/>
</dbReference>
<accession>A0A7J6WGI9</accession>
<reference evidence="2 3" key="1">
    <citation type="submission" date="2020-06" db="EMBL/GenBank/DDBJ databases">
        <title>Transcriptomic and genomic resources for Thalictrum thalictroides and T. hernandezii: Facilitating candidate gene discovery in an emerging model plant lineage.</title>
        <authorList>
            <person name="Arias T."/>
            <person name="Riano-Pachon D.M."/>
            <person name="Di Stilio V.S."/>
        </authorList>
    </citation>
    <scope>NUCLEOTIDE SEQUENCE [LARGE SCALE GENOMIC DNA]</scope>
    <source>
        <strain evidence="3">cv. WT478/WT964</strain>
        <tissue evidence="2">Leaves</tissue>
    </source>
</reference>
<protein>
    <recommendedName>
        <fullName evidence="1">F-box domain-containing protein</fullName>
    </recommendedName>
</protein>
<dbReference type="InterPro" id="IPR050796">
    <property type="entry name" value="SCF_F-box_component"/>
</dbReference>
<dbReference type="PANTHER" id="PTHR31672">
    <property type="entry name" value="BNACNNG10540D PROTEIN"/>
    <property type="match status" value="1"/>
</dbReference>